<evidence type="ECO:0000313" key="11">
    <source>
        <dbReference type="Proteomes" id="UP001154114"/>
    </source>
</evidence>
<feature type="region of interest" description="Disordered" evidence="8">
    <location>
        <begin position="203"/>
        <end position="223"/>
    </location>
</feature>
<dbReference type="InterPro" id="IPR036236">
    <property type="entry name" value="Znf_C2H2_sf"/>
</dbReference>
<keyword evidence="3" id="KW-0677">Repeat</keyword>
<dbReference type="PANTHER" id="PTHR24404">
    <property type="entry name" value="ZINC FINGER PROTEIN"/>
    <property type="match status" value="1"/>
</dbReference>
<dbReference type="SUPFAM" id="SSF57716">
    <property type="entry name" value="Glucocorticoid receptor-like (DNA-binding domain)"/>
    <property type="match status" value="1"/>
</dbReference>
<feature type="compositionally biased region" description="Basic and acidic residues" evidence="8">
    <location>
        <begin position="207"/>
        <end position="223"/>
    </location>
</feature>
<feature type="domain" description="C2H2-type" evidence="9">
    <location>
        <begin position="401"/>
        <end position="422"/>
    </location>
</feature>
<evidence type="ECO:0000256" key="5">
    <source>
        <dbReference type="ARBA" id="ARBA00022833"/>
    </source>
</evidence>
<dbReference type="SMART" id="SM00868">
    <property type="entry name" value="zf-AD"/>
    <property type="match status" value="1"/>
</dbReference>
<evidence type="ECO:0000256" key="6">
    <source>
        <dbReference type="ARBA" id="ARBA00023125"/>
    </source>
</evidence>
<feature type="domain" description="C2H2-type" evidence="9">
    <location>
        <begin position="344"/>
        <end position="364"/>
    </location>
</feature>
<keyword evidence="4" id="KW-0863">Zinc-finger</keyword>
<dbReference type="InterPro" id="IPR012934">
    <property type="entry name" value="Znf_AD"/>
</dbReference>
<accession>A0A9P0C1A2</accession>
<evidence type="ECO:0000313" key="10">
    <source>
        <dbReference type="EMBL" id="CAH0627205.1"/>
    </source>
</evidence>
<gene>
    <name evidence="10" type="ORF">CINC_LOCUS12619</name>
</gene>
<evidence type="ECO:0000259" key="9">
    <source>
        <dbReference type="PROSITE" id="PS00028"/>
    </source>
</evidence>
<dbReference type="SUPFAM" id="SSF57667">
    <property type="entry name" value="beta-beta-alpha zinc fingers"/>
    <property type="match status" value="3"/>
</dbReference>
<proteinExistence type="predicted"/>
<dbReference type="FunFam" id="3.30.160.60:FF:000202">
    <property type="entry name" value="Zinc finger protein 574"/>
    <property type="match status" value="1"/>
</dbReference>
<dbReference type="InterPro" id="IPR013087">
    <property type="entry name" value="Znf_C2H2_type"/>
</dbReference>
<evidence type="ECO:0000256" key="1">
    <source>
        <dbReference type="ARBA" id="ARBA00004123"/>
    </source>
</evidence>
<dbReference type="Pfam" id="PF07776">
    <property type="entry name" value="zf-AD"/>
    <property type="match status" value="1"/>
</dbReference>
<dbReference type="EMBL" id="LR824011">
    <property type="protein sequence ID" value="CAH0627205.1"/>
    <property type="molecule type" value="Genomic_DNA"/>
</dbReference>
<dbReference type="GO" id="GO:0005634">
    <property type="term" value="C:nucleus"/>
    <property type="evidence" value="ECO:0007669"/>
    <property type="project" value="UniProtKB-SubCell"/>
</dbReference>
<name>A0A9P0C1A2_CHRIL</name>
<evidence type="ECO:0000256" key="4">
    <source>
        <dbReference type="ARBA" id="ARBA00022771"/>
    </source>
</evidence>
<keyword evidence="7" id="KW-0539">Nucleus</keyword>
<dbReference type="Gene3D" id="3.40.1800.20">
    <property type="match status" value="1"/>
</dbReference>
<dbReference type="AlphaFoldDB" id="A0A9P0C1A2"/>
<dbReference type="GO" id="GO:0008270">
    <property type="term" value="F:zinc ion binding"/>
    <property type="evidence" value="ECO:0007669"/>
    <property type="project" value="UniProtKB-KW"/>
</dbReference>
<keyword evidence="2" id="KW-0479">Metal-binding</keyword>
<keyword evidence="6" id="KW-0238">DNA-binding</keyword>
<comment type="subcellular location">
    <subcellularLocation>
        <location evidence="1">Nucleus</location>
    </subcellularLocation>
</comment>
<dbReference type="PROSITE" id="PS00028">
    <property type="entry name" value="ZINC_FINGER_C2H2_1"/>
    <property type="match status" value="5"/>
</dbReference>
<keyword evidence="11" id="KW-1185">Reference proteome</keyword>
<dbReference type="InterPro" id="IPR050589">
    <property type="entry name" value="Ikaros_C2H2-ZF"/>
</dbReference>
<dbReference type="Pfam" id="PF00096">
    <property type="entry name" value="zf-C2H2"/>
    <property type="match status" value="3"/>
</dbReference>
<evidence type="ECO:0000256" key="8">
    <source>
        <dbReference type="SAM" id="MobiDB-lite"/>
    </source>
</evidence>
<dbReference type="GO" id="GO:0032502">
    <property type="term" value="P:developmental process"/>
    <property type="evidence" value="ECO:0007669"/>
    <property type="project" value="UniProtKB-ARBA"/>
</dbReference>
<dbReference type="FunFam" id="3.30.160.60:FF:000446">
    <property type="entry name" value="Zinc finger protein"/>
    <property type="match status" value="3"/>
</dbReference>
<evidence type="ECO:0000256" key="3">
    <source>
        <dbReference type="ARBA" id="ARBA00022737"/>
    </source>
</evidence>
<sequence length="491" mass="57078">MSSDKCRICLKIRKNLRSIYEEKDDTTYAHMITSIANVKIRPEDEGLDKLCYACCKKLTEAYYFKVSIEEAEITLQEASNLKRISFSNINDIKIKIEIELESKPLPSLQQLPEELFKDGCQTIAYNNTVIKKVEPTPDVDKTALSVNEFLNSIKTETDNNHDYHDYDIGVDDYAQDSGSDYSLENNLKSRKVKRKTKTRIIKTKKTKTSETDRSNHRNWKEHPSIKPIKPKVMEDLRLVRTEGERPRRKPRKKTSDYTTLSVCPYCGKLSKCMNTHILLHTAERSFKCDKCEKAFITVHSLNAHKRTHDPIRSYKCDQCIAAFNCKSTLKSHMLVHRDEKAHVCNICNKGFKRKPILKRHMMIHNFGNKPIQCELCPMTFITKYNLRHHLRVHTGERPFKCEICSQPYSYKHDFNRHCFKKHGVFLKQRSVYVMNEEVLQQEKALMRDLVLRAHGVIKGGVVENPFEGPQAALAFEQAMRAIESNKIPITY</sequence>
<reference evidence="10" key="1">
    <citation type="submission" date="2021-12" db="EMBL/GenBank/DDBJ databases">
        <authorList>
            <person name="King R."/>
        </authorList>
    </citation>
    <scope>NUCLEOTIDE SEQUENCE</scope>
</reference>
<dbReference type="GO" id="GO:0003700">
    <property type="term" value="F:DNA-binding transcription factor activity"/>
    <property type="evidence" value="ECO:0007669"/>
    <property type="project" value="TreeGrafter"/>
</dbReference>
<evidence type="ECO:0000256" key="7">
    <source>
        <dbReference type="ARBA" id="ARBA00023242"/>
    </source>
</evidence>
<dbReference type="GO" id="GO:0000978">
    <property type="term" value="F:RNA polymerase II cis-regulatory region sequence-specific DNA binding"/>
    <property type="evidence" value="ECO:0007669"/>
    <property type="project" value="TreeGrafter"/>
</dbReference>
<feature type="domain" description="C2H2-type" evidence="9">
    <location>
        <begin position="316"/>
        <end position="336"/>
    </location>
</feature>
<dbReference type="OrthoDB" id="3437960at2759"/>
<dbReference type="Gene3D" id="3.30.160.60">
    <property type="entry name" value="Classic Zinc Finger"/>
    <property type="match status" value="5"/>
</dbReference>
<feature type="domain" description="C2H2-type" evidence="9">
    <location>
        <begin position="373"/>
        <end position="393"/>
    </location>
</feature>
<keyword evidence="5" id="KW-0862">Zinc</keyword>
<dbReference type="Proteomes" id="UP001154114">
    <property type="component" value="Chromosome 8"/>
</dbReference>
<organism evidence="10 11">
    <name type="scientific">Chrysodeixis includens</name>
    <name type="common">Soybean looper</name>
    <name type="synonym">Pseudoplusia includens</name>
    <dbReference type="NCBI Taxonomy" id="689277"/>
    <lineage>
        <taxon>Eukaryota</taxon>
        <taxon>Metazoa</taxon>
        <taxon>Ecdysozoa</taxon>
        <taxon>Arthropoda</taxon>
        <taxon>Hexapoda</taxon>
        <taxon>Insecta</taxon>
        <taxon>Pterygota</taxon>
        <taxon>Neoptera</taxon>
        <taxon>Endopterygota</taxon>
        <taxon>Lepidoptera</taxon>
        <taxon>Glossata</taxon>
        <taxon>Ditrysia</taxon>
        <taxon>Noctuoidea</taxon>
        <taxon>Noctuidae</taxon>
        <taxon>Plusiinae</taxon>
        <taxon>Chrysodeixis</taxon>
    </lineage>
</organism>
<dbReference type="PANTHER" id="PTHR24404:SF114">
    <property type="entry name" value="KLUMPFUSS, ISOFORM B-RELATED"/>
    <property type="match status" value="1"/>
</dbReference>
<protein>
    <recommendedName>
        <fullName evidence="9">C2H2-type domain-containing protein</fullName>
    </recommendedName>
</protein>
<dbReference type="SMART" id="SM00355">
    <property type="entry name" value="ZnF_C2H2"/>
    <property type="match status" value="6"/>
</dbReference>
<feature type="domain" description="C2H2-type" evidence="9">
    <location>
        <begin position="288"/>
        <end position="308"/>
    </location>
</feature>
<evidence type="ECO:0000256" key="2">
    <source>
        <dbReference type="ARBA" id="ARBA00022723"/>
    </source>
</evidence>
<dbReference type="GO" id="GO:0006357">
    <property type="term" value="P:regulation of transcription by RNA polymerase II"/>
    <property type="evidence" value="ECO:0007669"/>
    <property type="project" value="TreeGrafter"/>
</dbReference>